<feature type="transmembrane region" description="Helical" evidence="12">
    <location>
        <begin position="131"/>
        <end position="152"/>
    </location>
</feature>
<dbReference type="Pfam" id="PF03379">
    <property type="entry name" value="CcmB"/>
    <property type="match status" value="1"/>
</dbReference>
<dbReference type="Proteomes" id="UP001250932">
    <property type="component" value="Unassembled WGS sequence"/>
</dbReference>
<evidence type="ECO:0000256" key="9">
    <source>
        <dbReference type="ARBA" id="ARBA00022748"/>
    </source>
</evidence>
<name>A0ABU3K851_9BACT</name>
<feature type="transmembrane region" description="Helical" evidence="12">
    <location>
        <begin position="164"/>
        <end position="184"/>
    </location>
</feature>
<evidence type="ECO:0000256" key="11">
    <source>
        <dbReference type="ARBA" id="ARBA00023136"/>
    </source>
</evidence>
<keyword evidence="10 12" id="KW-1133">Transmembrane helix</keyword>
<comment type="function">
    <text evidence="1">Required for the export of heme to the periplasm for the biogenesis of c-type cytochromes.</text>
</comment>
<evidence type="ECO:0000256" key="10">
    <source>
        <dbReference type="ARBA" id="ARBA00022989"/>
    </source>
</evidence>
<dbReference type="RefSeq" id="WP_313833004.1">
    <property type="nucleotide sequence ID" value="NZ_JAQOUE010000001.1"/>
</dbReference>
<comment type="caution">
    <text evidence="13">The sequence shown here is derived from an EMBL/GenBank/DDBJ whole genome shotgun (WGS) entry which is preliminary data.</text>
</comment>
<reference evidence="13 14" key="1">
    <citation type="journal article" date="2023" name="ISME J.">
        <title>Cultivation and genomic characterization of novel and ubiquitous marine nitrite-oxidizing bacteria from the Nitrospirales.</title>
        <authorList>
            <person name="Mueller A.J."/>
            <person name="Daebeler A."/>
            <person name="Herbold C.W."/>
            <person name="Kirkegaard R.H."/>
            <person name="Daims H."/>
        </authorList>
    </citation>
    <scope>NUCLEOTIDE SEQUENCE [LARGE SCALE GENOMIC DNA]</scope>
    <source>
        <strain evidence="13 14">EB</strain>
    </source>
</reference>
<keyword evidence="11 12" id="KW-0472">Membrane</keyword>
<evidence type="ECO:0000256" key="4">
    <source>
        <dbReference type="ARBA" id="ARBA00016452"/>
    </source>
</evidence>
<gene>
    <name evidence="13" type="ORF">PPG34_09425</name>
</gene>
<feature type="transmembrane region" description="Helical" evidence="12">
    <location>
        <begin position="101"/>
        <end position="125"/>
    </location>
</feature>
<evidence type="ECO:0000256" key="3">
    <source>
        <dbReference type="ARBA" id="ARBA00010544"/>
    </source>
</evidence>
<evidence type="ECO:0000256" key="12">
    <source>
        <dbReference type="SAM" id="Phobius"/>
    </source>
</evidence>
<keyword evidence="5" id="KW-0813">Transport</keyword>
<dbReference type="PIRSF" id="PIRSF002764">
    <property type="entry name" value="CcmB"/>
    <property type="match status" value="1"/>
</dbReference>
<evidence type="ECO:0000313" key="13">
    <source>
        <dbReference type="EMBL" id="MDT7042574.1"/>
    </source>
</evidence>
<evidence type="ECO:0000256" key="1">
    <source>
        <dbReference type="ARBA" id="ARBA00002442"/>
    </source>
</evidence>
<evidence type="ECO:0000256" key="8">
    <source>
        <dbReference type="ARBA" id="ARBA00022692"/>
    </source>
</evidence>
<dbReference type="PANTHER" id="PTHR30070">
    <property type="entry name" value="HEME EXPORTER PROTEIN B"/>
    <property type="match status" value="1"/>
</dbReference>
<keyword evidence="9" id="KW-0201">Cytochrome c-type biogenesis</keyword>
<keyword evidence="6" id="KW-1003">Cell membrane</keyword>
<keyword evidence="14" id="KW-1185">Reference proteome</keyword>
<feature type="transmembrane region" description="Helical" evidence="12">
    <location>
        <begin position="196"/>
        <end position="219"/>
    </location>
</feature>
<dbReference type="EMBL" id="JAQOUE010000001">
    <property type="protein sequence ID" value="MDT7042574.1"/>
    <property type="molecule type" value="Genomic_DNA"/>
</dbReference>
<sequence length="225" mass="25233">MTFFNVIRWIVWKDLVTELRSRETISSMVFFALIVILIFSFSFSMDQQAAREVIAGIIWVAFAFTGIIGLGKSFSAELQNDCLEALQMVPESKGAIYLGKVAANFLFMFVVEILLFPMFVIFFNLDVVEEISLLLLIFFLATVGLSAVGTLFSALTVQIRAREVMLPILLLPLVVPVMIAAVEATKGALNGSPLPIYSQWLELLAIFDVIFTVVSFWMFEFVMDN</sequence>
<keyword evidence="8 12" id="KW-0812">Transmembrane</keyword>
<dbReference type="InterPro" id="IPR026031">
    <property type="entry name" value="Cyt_c_CcmB_bac"/>
</dbReference>
<evidence type="ECO:0000256" key="7">
    <source>
        <dbReference type="ARBA" id="ARBA00022519"/>
    </source>
</evidence>
<proteinExistence type="inferred from homology"/>
<evidence type="ECO:0000256" key="2">
    <source>
        <dbReference type="ARBA" id="ARBA00004429"/>
    </source>
</evidence>
<comment type="subcellular location">
    <subcellularLocation>
        <location evidence="2">Cell inner membrane</location>
        <topology evidence="2">Multi-pass membrane protein</topology>
    </subcellularLocation>
</comment>
<evidence type="ECO:0000256" key="6">
    <source>
        <dbReference type="ARBA" id="ARBA00022475"/>
    </source>
</evidence>
<accession>A0ABU3K851</accession>
<feature type="transmembrane region" description="Helical" evidence="12">
    <location>
        <begin position="49"/>
        <end position="70"/>
    </location>
</feature>
<dbReference type="InterPro" id="IPR003544">
    <property type="entry name" value="Cyt_c_biogenesis_CcmB"/>
</dbReference>
<comment type="similarity">
    <text evidence="3">Belongs to the CcmB/CycW/HelB family.</text>
</comment>
<feature type="transmembrane region" description="Helical" evidence="12">
    <location>
        <begin position="25"/>
        <end position="43"/>
    </location>
</feature>
<keyword evidence="7" id="KW-0997">Cell inner membrane</keyword>
<dbReference type="PRINTS" id="PR01414">
    <property type="entry name" value="CCMBBIOGNSIS"/>
</dbReference>
<organism evidence="13 14">
    <name type="scientific">Candidatus Nitronereus thalassa</name>
    <dbReference type="NCBI Taxonomy" id="3020898"/>
    <lineage>
        <taxon>Bacteria</taxon>
        <taxon>Pseudomonadati</taxon>
        <taxon>Nitrospirota</taxon>
        <taxon>Nitrospiria</taxon>
        <taxon>Nitrospirales</taxon>
        <taxon>Nitrospiraceae</taxon>
        <taxon>Candidatus Nitronereus</taxon>
    </lineage>
</organism>
<protein>
    <recommendedName>
        <fullName evidence="4">Heme exporter protein B</fullName>
    </recommendedName>
</protein>
<evidence type="ECO:0000256" key="5">
    <source>
        <dbReference type="ARBA" id="ARBA00022448"/>
    </source>
</evidence>
<evidence type="ECO:0000313" key="14">
    <source>
        <dbReference type="Proteomes" id="UP001250932"/>
    </source>
</evidence>
<dbReference type="PANTHER" id="PTHR30070:SF1">
    <property type="entry name" value="CYTOCHROME C BIOGENESIS B-RELATED"/>
    <property type="match status" value="1"/>
</dbReference>